<comment type="caution">
    <text evidence="1">The sequence shown here is derived from an EMBL/GenBank/DDBJ whole genome shotgun (WGS) entry which is preliminary data.</text>
</comment>
<accession>A0AAD7QUL5</accession>
<keyword evidence="2" id="KW-1185">Reference proteome</keyword>
<sequence length="328" mass="35849">MSNNGGTAASLNDILRLLTISCKLPLASSLPVASALIKNGLTTKELIGAKRQEELREICPSLDEQQLTKLRSVCSASSRKRTAPSSTGSAAVTKRGRKYAVKDKDAPIDDSELELPIVLDEEIIEKTVVNVNRAPLMMVFATSVLKHQYPTYGAGSHLSLASAAAASAARKKAKSIGLLHGGASSKGEEEDRDVPEGYRTLRAFGTIDVAIIRRGDGEGYWGLDIDAMERQAERGSADPEVKWIHPAQVRAYLVRAFGEKNLAIVNGAIELLIRSWEAREPDNWSERAWGWYVGVRPEINYGREGWGQKGTVNCKDILRYRVKSEATS</sequence>
<reference evidence="1" key="1">
    <citation type="submission" date="2023-03" db="EMBL/GenBank/DDBJ databases">
        <title>Near-Complete genome sequence of Lipomyces tetrasporous NRRL Y-64009, an oleaginous yeast capable of growing on lignocellulosic hydrolysates.</title>
        <authorList>
            <consortium name="Lawrence Berkeley National Laboratory"/>
            <person name="Jagtap S.S."/>
            <person name="Liu J.-J."/>
            <person name="Walukiewicz H.E."/>
            <person name="Pangilinan J."/>
            <person name="Lipzen A."/>
            <person name="Ahrendt S."/>
            <person name="Koriabine M."/>
            <person name="Cobaugh K."/>
            <person name="Salamov A."/>
            <person name="Yoshinaga Y."/>
            <person name="Ng V."/>
            <person name="Daum C."/>
            <person name="Grigoriev I.V."/>
            <person name="Slininger P.J."/>
            <person name="Dien B.S."/>
            <person name="Jin Y.-S."/>
            <person name="Rao C.V."/>
        </authorList>
    </citation>
    <scope>NUCLEOTIDE SEQUENCE</scope>
    <source>
        <strain evidence="1">NRRL Y-64009</strain>
    </source>
</reference>
<protein>
    <submittedName>
        <fullName evidence="1">Uncharacterized protein</fullName>
    </submittedName>
</protein>
<organism evidence="1 2">
    <name type="scientific">Lipomyces tetrasporus</name>
    <dbReference type="NCBI Taxonomy" id="54092"/>
    <lineage>
        <taxon>Eukaryota</taxon>
        <taxon>Fungi</taxon>
        <taxon>Dikarya</taxon>
        <taxon>Ascomycota</taxon>
        <taxon>Saccharomycotina</taxon>
        <taxon>Lipomycetes</taxon>
        <taxon>Lipomycetales</taxon>
        <taxon>Lipomycetaceae</taxon>
        <taxon>Lipomyces</taxon>
    </lineage>
</organism>
<dbReference type="EMBL" id="JARPMG010000003">
    <property type="protein sequence ID" value="KAJ8101765.1"/>
    <property type="molecule type" value="Genomic_DNA"/>
</dbReference>
<dbReference type="Proteomes" id="UP001217417">
    <property type="component" value="Unassembled WGS sequence"/>
</dbReference>
<name>A0AAD7QUL5_9ASCO</name>
<gene>
    <name evidence="1" type="ORF">POJ06DRAFT_280488</name>
</gene>
<dbReference type="GeneID" id="80885049"/>
<dbReference type="AlphaFoldDB" id="A0AAD7QUL5"/>
<evidence type="ECO:0000313" key="2">
    <source>
        <dbReference type="Proteomes" id="UP001217417"/>
    </source>
</evidence>
<proteinExistence type="predicted"/>
<dbReference type="RefSeq" id="XP_056045215.1">
    <property type="nucleotide sequence ID" value="XM_056189883.1"/>
</dbReference>
<evidence type="ECO:0000313" key="1">
    <source>
        <dbReference type="EMBL" id="KAJ8101765.1"/>
    </source>
</evidence>